<dbReference type="FunFam" id="3.30.470.30:FF:000001">
    <property type="entry name" value="DNA ligase"/>
    <property type="match status" value="1"/>
</dbReference>
<dbReference type="InterPro" id="IPR036420">
    <property type="entry name" value="BRCT_dom_sf"/>
</dbReference>
<dbReference type="GO" id="GO:0006260">
    <property type="term" value="P:DNA replication"/>
    <property type="evidence" value="ECO:0007669"/>
    <property type="project" value="UniProtKB-KW"/>
</dbReference>
<dbReference type="RefSeq" id="WP_062592705.1">
    <property type="nucleotide sequence ID" value="NZ_LQZQ01000045.1"/>
</dbReference>
<dbReference type="Pfam" id="PF00533">
    <property type="entry name" value="BRCT"/>
    <property type="match status" value="1"/>
</dbReference>
<name>A0A150X8P6_ROSEK</name>
<keyword evidence="4 14" id="KW-0436">Ligase</keyword>
<feature type="binding site" evidence="14">
    <location>
        <position position="406"/>
    </location>
    <ligand>
        <name>Zn(2+)</name>
        <dbReference type="ChEBI" id="CHEBI:29105"/>
    </ligand>
</feature>
<dbReference type="InterPro" id="IPR004150">
    <property type="entry name" value="NAD_DNA_ligase_OB"/>
</dbReference>
<dbReference type="Gene3D" id="1.10.150.20">
    <property type="entry name" value="5' to 3' exonuclease, C-terminal subdomain"/>
    <property type="match status" value="2"/>
</dbReference>
<keyword evidence="6 14" id="KW-0479">Metal-binding</keyword>
<feature type="active site" description="N6-AMP-lysine intermediate" evidence="14">
    <location>
        <position position="116"/>
    </location>
</feature>
<dbReference type="OrthoDB" id="9759736at2"/>
<dbReference type="Pfam" id="PF03120">
    <property type="entry name" value="OB_DNA_ligase"/>
    <property type="match status" value="1"/>
</dbReference>
<comment type="cofactor">
    <cofactor evidence="14">
        <name>Mg(2+)</name>
        <dbReference type="ChEBI" id="CHEBI:18420"/>
    </cofactor>
    <cofactor evidence="14">
        <name>Mn(2+)</name>
        <dbReference type="ChEBI" id="CHEBI:29035"/>
    </cofactor>
</comment>
<dbReference type="InterPro" id="IPR004149">
    <property type="entry name" value="Znf_DNAligase_C4"/>
</dbReference>
<dbReference type="InterPro" id="IPR013839">
    <property type="entry name" value="DNAligase_adenylation"/>
</dbReference>
<feature type="binding site" evidence="14">
    <location>
        <position position="424"/>
    </location>
    <ligand>
        <name>Zn(2+)</name>
        <dbReference type="ChEBI" id="CHEBI:29105"/>
    </ligand>
</feature>
<keyword evidence="7 14" id="KW-0227">DNA damage</keyword>
<evidence type="ECO:0000313" key="17">
    <source>
        <dbReference type="EMBL" id="KYG75098.1"/>
    </source>
</evidence>
<evidence type="ECO:0000256" key="12">
    <source>
        <dbReference type="ARBA" id="ARBA00034005"/>
    </source>
</evidence>
<comment type="catalytic activity">
    <reaction evidence="12 14 15">
        <text>NAD(+) + (deoxyribonucleotide)n-3'-hydroxyl + 5'-phospho-(deoxyribonucleotide)m = (deoxyribonucleotide)n+m + AMP + beta-nicotinamide D-nucleotide.</text>
        <dbReference type="EC" id="6.5.1.2"/>
    </reaction>
</comment>
<feature type="domain" description="BRCT" evidence="16">
    <location>
        <begin position="605"/>
        <end position="684"/>
    </location>
</feature>
<dbReference type="FunFam" id="2.40.50.140:FF:000012">
    <property type="entry name" value="DNA ligase"/>
    <property type="match status" value="1"/>
</dbReference>
<dbReference type="CDD" id="cd00114">
    <property type="entry name" value="LIGANc"/>
    <property type="match status" value="1"/>
</dbReference>
<keyword evidence="11 14" id="KW-0234">DNA repair</keyword>
<reference evidence="17" key="1">
    <citation type="submission" date="2016-01" db="EMBL/GenBank/DDBJ databases">
        <title>Genome sequencing of Roseivirga ehrenbergii KMM 6017.</title>
        <authorList>
            <person name="Selvaratnam C."/>
            <person name="Thevarajoo S."/>
            <person name="Goh K.M."/>
            <person name="Ee R."/>
            <person name="Chan K.-G."/>
            <person name="Chong C.S."/>
        </authorList>
    </citation>
    <scope>NUCLEOTIDE SEQUENCE [LARGE SCALE GENOMIC DNA]</scope>
    <source>
        <strain evidence="17">KMM 6017</strain>
    </source>
</reference>
<dbReference type="Gene3D" id="1.10.287.610">
    <property type="entry name" value="Helix hairpin bin"/>
    <property type="match status" value="1"/>
</dbReference>
<evidence type="ECO:0000256" key="9">
    <source>
        <dbReference type="ARBA" id="ARBA00022842"/>
    </source>
</evidence>
<keyword evidence="10 14" id="KW-0520">NAD</keyword>
<evidence type="ECO:0000256" key="7">
    <source>
        <dbReference type="ARBA" id="ARBA00022763"/>
    </source>
</evidence>
<dbReference type="Pfam" id="PF12826">
    <property type="entry name" value="HHH_2"/>
    <property type="match status" value="1"/>
</dbReference>
<evidence type="ECO:0000259" key="16">
    <source>
        <dbReference type="PROSITE" id="PS50172"/>
    </source>
</evidence>
<dbReference type="NCBIfam" id="TIGR00575">
    <property type="entry name" value="dnlj"/>
    <property type="match status" value="1"/>
</dbReference>
<keyword evidence="18" id="KW-1185">Reference proteome</keyword>
<dbReference type="InterPro" id="IPR012340">
    <property type="entry name" value="NA-bd_OB-fold"/>
</dbReference>
<dbReference type="EC" id="6.5.1.2" evidence="2 14"/>
<dbReference type="Gene3D" id="6.20.10.30">
    <property type="match status" value="1"/>
</dbReference>
<dbReference type="SMART" id="SM00532">
    <property type="entry name" value="LIGANc"/>
    <property type="match status" value="1"/>
</dbReference>
<feature type="binding site" evidence="14">
    <location>
        <position position="409"/>
    </location>
    <ligand>
        <name>Zn(2+)</name>
        <dbReference type="ChEBI" id="CHEBI:29105"/>
    </ligand>
</feature>
<dbReference type="InterPro" id="IPR001679">
    <property type="entry name" value="DNA_ligase"/>
</dbReference>
<gene>
    <name evidence="14" type="primary">ligA</name>
    <name evidence="17" type="ORF">MB14_03995</name>
</gene>
<dbReference type="Pfam" id="PF03119">
    <property type="entry name" value="DNA_ligase_ZBD"/>
    <property type="match status" value="1"/>
</dbReference>
<keyword evidence="14" id="KW-0464">Manganese</keyword>
<dbReference type="HAMAP" id="MF_01588">
    <property type="entry name" value="DNA_ligase_A"/>
    <property type="match status" value="1"/>
</dbReference>
<sequence>MTPDQAQEQIKQLTDQINYHSDLYYQKSTSEISDFDFDQLLVKLAALEAQFPQFKTEDSPTQRVGGTITKEFDSVVHKYPMLSLGNTYSEEDLIEFDNRVAKGLEGQTYEYFCELKFDGVALSLTYENGVLKRAVTRGDGTQGDDITTNAKTIRSIPLKLKGAVPAEFEVRGEAFFPIKEFQRVNAEREDIGLDLLANPRNAASGTLKMQDSSVVAQRRLDCFLYYLLGENLGYKTHSECMAAVESWGFNVSPTYKKCHSIQEVLAYIHEWEEKRHTLPVETDGIVIKVNDLNQQDQLGFTAKSPRWAISYKYKAESAATVLESISYQVGRTGSVTPVANLSPVLLAGTTVKRASLHNADQIERLDLRIGDTVFVEKGGEIIPKVTAVNLALRKPDSEPITYITECPECSTPLVRQEGEANHYCPNADACPPQVLGRIEHFIQRKAVDIDSLGPETIRGLLQNNLISNYADLYSLTFDQLNGLEFRIYSDKKGEYTVRSLRNKSAGNIIKAIEASKQVPFERVLFGLGIRYVGKTVAEKLAAHFQNIETLAKANFESLVAVDEIGDRIAQSVIEFFQNEEHIRIIQKLKEAGVQLEKDQSDVLAPESNIFEGKTFVISGVFTQFSRDELQEKIKANGGKVISSISKKLDFLVAGDKMGPSKLEKATTLGIKIISEEEFIQMINN</sequence>
<comment type="similarity">
    <text evidence="13 14">Belongs to the NAD-dependent DNA ligase family. LigA subfamily.</text>
</comment>
<dbReference type="PIRSF" id="PIRSF001604">
    <property type="entry name" value="LigA"/>
    <property type="match status" value="1"/>
</dbReference>
<dbReference type="SUPFAM" id="SSF47781">
    <property type="entry name" value="RuvA domain 2-like"/>
    <property type="match status" value="1"/>
</dbReference>
<evidence type="ECO:0000313" key="18">
    <source>
        <dbReference type="Proteomes" id="UP000075583"/>
    </source>
</evidence>
<dbReference type="Pfam" id="PF01653">
    <property type="entry name" value="DNA_ligase_aden"/>
    <property type="match status" value="1"/>
</dbReference>
<dbReference type="PANTHER" id="PTHR23389">
    <property type="entry name" value="CHROMOSOME TRANSMISSION FIDELITY FACTOR 18"/>
    <property type="match status" value="1"/>
</dbReference>
<dbReference type="Gene3D" id="3.30.470.30">
    <property type="entry name" value="DNA ligase/mRNA capping enzyme"/>
    <property type="match status" value="1"/>
</dbReference>
<dbReference type="InterPro" id="IPR010994">
    <property type="entry name" value="RuvA_2-like"/>
</dbReference>
<dbReference type="FunFam" id="1.10.150.20:FF:000006">
    <property type="entry name" value="DNA ligase"/>
    <property type="match status" value="1"/>
</dbReference>
<comment type="function">
    <text evidence="1 14">DNA ligase that catalyzes the formation of phosphodiester linkages between 5'-phosphoryl and 3'-hydroxyl groups in double-stranded DNA using NAD as a coenzyme and as the energy source for the reaction. It is essential for DNA replication and repair of damaged DNA.</text>
</comment>
<keyword evidence="8 14" id="KW-0862">Zinc</keyword>
<dbReference type="GO" id="GO:0006281">
    <property type="term" value="P:DNA repair"/>
    <property type="evidence" value="ECO:0007669"/>
    <property type="project" value="UniProtKB-KW"/>
</dbReference>
<evidence type="ECO:0000256" key="13">
    <source>
        <dbReference type="ARBA" id="ARBA00060881"/>
    </source>
</evidence>
<feature type="binding site" evidence="14">
    <location>
        <position position="114"/>
    </location>
    <ligand>
        <name>NAD(+)</name>
        <dbReference type="ChEBI" id="CHEBI:57540"/>
    </ligand>
</feature>
<evidence type="ECO:0000256" key="3">
    <source>
        <dbReference type="ARBA" id="ARBA00013308"/>
    </source>
</evidence>
<dbReference type="NCBIfam" id="NF005932">
    <property type="entry name" value="PRK07956.1"/>
    <property type="match status" value="1"/>
</dbReference>
<feature type="binding site" evidence="14">
    <location>
        <position position="137"/>
    </location>
    <ligand>
        <name>NAD(+)</name>
        <dbReference type="ChEBI" id="CHEBI:57540"/>
    </ligand>
</feature>
<dbReference type="InterPro" id="IPR018239">
    <property type="entry name" value="DNA_ligase_AS"/>
</dbReference>
<dbReference type="PANTHER" id="PTHR23389:SF9">
    <property type="entry name" value="DNA LIGASE"/>
    <property type="match status" value="1"/>
</dbReference>
<feature type="binding site" evidence="14">
    <location>
        <begin position="34"/>
        <end position="38"/>
    </location>
    <ligand>
        <name>NAD(+)</name>
        <dbReference type="ChEBI" id="CHEBI:57540"/>
    </ligand>
</feature>
<dbReference type="Pfam" id="PF22745">
    <property type="entry name" value="Nlig-Ia"/>
    <property type="match status" value="1"/>
</dbReference>
<keyword evidence="5 14" id="KW-0235">DNA replication</keyword>
<dbReference type="GO" id="GO:0005829">
    <property type="term" value="C:cytosol"/>
    <property type="evidence" value="ECO:0007669"/>
    <property type="project" value="TreeGrafter"/>
</dbReference>
<dbReference type="InterPro" id="IPR001357">
    <property type="entry name" value="BRCT_dom"/>
</dbReference>
<comment type="caution">
    <text evidence="17">The sequence shown here is derived from an EMBL/GenBank/DDBJ whole genome shotgun (WGS) entry which is preliminary data.</text>
</comment>
<evidence type="ECO:0000256" key="11">
    <source>
        <dbReference type="ARBA" id="ARBA00023204"/>
    </source>
</evidence>
<evidence type="ECO:0000256" key="2">
    <source>
        <dbReference type="ARBA" id="ARBA00012722"/>
    </source>
</evidence>
<evidence type="ECO:0000256" key="1">
    <source>
        <dbReference type="ARBA" id="ARBA00004067"/>
    </source>
</evidence>
<dbReference type="AlphaFoldDB" id="A0A150X8P6"/>
<accession>A0A150X8P6</accession>
<feature type="binding site" evidence="14">
    <location>
        <begin position="83"/>
        <end position="84"/>
    </location>
    <ligand>
        <name>NAD(+)</name>
        <dbReference type="ChEBI" id="CHEBI:57540"/>
    </ligand>
</feature>
<dbReference type="GO" id="GO:0003911">
    <property type="term" value="F:DNA ligase (NAD+) activity"/>
    <property type="evidence" value="ECO:0007669"/>
    <property type="project" value="UniProtKB-UniRule"/>
</dbReference>
<evidence type="ECO:0000256" key="8">
    <source>
        <dbReference type="ARBA" id="ARBA00022833"/>
    </source>
</evidence>
<dbReference type="STRING" id="279360.MB14_03995"/>
<feature type="binding site" evidence="14">
    <location>
        <position position="173"/>
    </location>
    <ligand>
        <name>NAD(+)</name>
        <dbReference type="ChEBI" id="CHEBI:57540"/>
    </ligand>
</feature>
<dbReference type="InterPro" id="IPR041663">
    <property type="entry name" value="DisA/LigA_HHH"/>
</dbReference>
<feature type="binding site" evidence="14">
    <location>
        <position position="430"/>
    </location>
    <ligand>
        <name>Zn(2+)</name>
        <dbReference type="ChEBI" id="CHEBI:29105"/>
    </ligand>
</feature>
<dbReference type="SUPFAM" id="SSF52113">
    <property type="entry name" value="BRCT domain"/>
    <property type="match status" value="1"/>
</dbReference>
<dbReference type="Gene3D" id="3.40.50.10190">
    <property type="entry name" value="BRCT domain"/>
    <property type="match status" value="1"/>
</dbReference>
<evidence type="ECO:0000256" key="4">
    <source>
        <dbReference type="ARBA" id="ARBA00022598"/>
    </source>
</evidence>
<proteinExistence type="inferred from homology"/>
<dbReference type="CDD" id="cd17748">
    <property type="entry name" value="BRCT_DNA_ligase_like"/>
    <property type="match status" value="1"/>
</dbReference>
<protein>
    <recommendedName>
        <fullName evidence="3 14">DNA ligase</fullName>
        <ecNumber evidence="2 14">6.5.1.2</ecNumber>
    </recommendedName>
    <alternativeName>
        <fullName evidence="14">Polydeoxyribonucleotide synthase [NAD(+)]</fullName>
    </alternativeName>
</protein>
<dbReference type="Gene3D" id="2.40.50.140">
    <property type="entry name" value="Nucleic acid-binding proteins"/>
    <property type="match status" value="1"/>
</dbReference>
<dbReference type="SMART" id="SM00292">
    <property type="entry name" value="BRCT"/>
    <property type="match status" value="1"/>
</dbReference>
<feature type="binding site" evidence="14">
    <location>
        <position position="312"/>
    </location>
    <ligand>
        <name>NAD(+)</name>
        <dbReference type="ChEBI" id="CHEBI:57540"/>
    </ligand>
</feature>
<dbReference type="Proteomes" id="UP000075583">
    <property type="component" value="Unassembled WGS sequence"/>
</dbReference>
<dbReference type="PROSITE" id="PS01056">
    <property type="entry name" value="DNA_LIGASE_N2"/>
    <property type="match status" value="1"/>
</dbReference>
<evidence type="ECO:0000256" key="10">
    <source>
        <dbReference type="ARBA" id="ARBA00023027"/>
    </source>
</evidence>
<evidence type="ECO:0000256" key="5">
    <source>
        <dbReference type="ARBA" id="ARBA00022705"/>
    </source>
</evidence>
<dbReference type="EMBL" id="LQZQ01000045">
    <property type="protein sequence ID" value="KYG75098.1"/>
    <property type="molecule type" value="Genomic_DNA"/>
</dbReference>
<dbReference type="PROSITE" id="PS01055">
    <property type="entry name" value="DNA_LIGASE_N1"/>
    <property type="match status" value="1"/>
</dbReference>
<dbReference type="InterPro" id="IPR033136">
    <property type="entry name" value="DNA_ligase_CS"/>
</dbReference>
<evidence type="ECO:0000256" key="14">
    <source>
        <dbReference type="HAMAP-Rule" id="MF_01588"/>
    </source>
</evidence>
<dbReference type="PROSITE" id="PS50172">
    <property type="entry name" value="BRCT"/>
    <property type="match status" value="1"/>
</dbReference>
<evidence type="ECO:0000256" key="15">
    <source>
        <dbReference type="RuleBase" id="RU000618"/>
    </source>
</evidence>
<evidence type="ECO:0000256" key="6">
    <source>
        <dbReference type="ARBA" id="ARBA00022723"/>
    </source>
</evidence>
<dbReference type="SUPFAM" id="SSF50249">
    <property type="entry name" value="Nucleic acid-binding proteins"/>
    <property type="match status" value="1"/>
</dbReference>
<dbReference type="GO" id="GO:0046872">
    <property type="term" value="F:metal ion binding"/>
    <property type="evidence" value="ECO:0007669"/>
    <property type="project" value="UniProtKB-KW"/>
</dbReference>
<keyword evidence="9 14" id="KW-0460">Magnesium</keyword>
<dbReference type="InterPro" id="IPR013840">
    <property type="entry name" value="DNAligase_N"/>
</dbReference>
<dbReference type="SUPFAM" id="SSF56091">
    <property type="entry name" value="DNA ligase/mRNA capping enzyme, catalytic domain"/>
    <property type="match status" value="1"/>
</dbReference>
<organism evidence="17 18">
    <name type="scientific">Roseivirga ehrenbergii (strain DSM 102268 / JCM 13514 / KCTC 12282 / NCIMB 14502 / KMM 6017)</name>
    <dbReference type="NCBI Taxonomy" id="279360"/>
    <lineage>
        <taxon>Bacteria</taxon>
        <taxon>Pseudomonadati</taxon>
        <taxon>Bacteroidota</taxon>
        <taxon>Cytophagia</taxon>
        <taxon>Cytophagales</taxon>
        <taxon>Roseivirgaceae</taxon>
        <taxon>Roseivirga</taxon>
    </lineage>
</organism>
<feature type="binding site" evidence="14">
    <location>
        <position position="288"/>
    </location>
    <ligand>
        <name>NAD(+)</name>
        <dbReference type="ChEBI" id="CHEBI:57540"/>
    </ligand>
</feature>